<protein>
    <submittedName>
        <fullName evidence="2">DUF4384 domain-containing protein</fullName>
    </submittedName>
</protein>
<dbReference type="EMBL" id="JACXST010000002">
    <property type="protein sequence ID" value="MBD9361763.1"/>
    <property type="molecule type" value="Genomic_DNA"/>
</dbReference>
<evidence type="ECO:0000313" key="3">
    <source>
        <dbReference type="Proteomes" id="UP000641152"/>
    </source>
</evidence>
<dbReference type="RefSeq" id="WP_192394537.1">
    <property type="nucleotide sequence ID" value="NZ_CAJHIU010000002.1"/>
</dbReference>
<gene>
    <name evidence="2" type="ORF">EBB_14780</name>
</gene>
<keyword evidence="3" id="KW-1185">Reference proteome</keyword>
<accession>A0ABR9DHK2</accession>
<evidence type="ECO:0000313" key="2">
    <source>
        <dbReference type="EMBL" id="MBD9361763.1"/>
    </source>
</evidence>
<comment type="caution">
    <text evidence="2">The sequence shown here is derived from an EMBL/GenBank/DDBJ whole genome shotgun (WGS) entry which is preliminary data.</text>
</comment>
<name>A0ABR9DHK2_9GAMM</name>
<dbReference type="Pfam" id="PF14326">
    <property type="entry name" value="DUF4384"/>
    <property type="match status" value="1"/>
</dbReference>
<reference evidence="2 3" key="1">
    <citation type="submission" date="2020-09" db="EMBL/GenBank/DDBJ databases">
        <title>Methylomonas albis sp. nov. and Methylomonas fluvii sp. nov.: Two cold-adapted methanotrophs from the River Elbe and an amended description of Methylovulum psychrotolerans strain Eb1.</title>
        <authorList>
            <person name="Bussmann I.K."/>
            <person name="Klings K.-W."/>
            <person name="Warnstedt J."/>
            <person name="Hoppert M."/>
            <person name="Saborowski A."/>
            <person name="Horn F."/>
            <person name="Liebner S."/>
        </authorList>
    </citation>
    <scope>NUCLEOTIDE SEQUENCE [LARGE SCALE GENOMIC DNA]</scope>
    <source>
        <strain evidence="2 3">EbB</strain>
    </source>
</reference>
<dbReference type="InterPro" id="IPR025493">
    <property type="entry name" value="DUF4384"/>
</dbReference>
<feature type="domain" description="DUF4384" evidence="1">
    <location>
        <begin position="48"/>
        <end position="123"/>
    </location>
</feature>
<organism evidence="2 3">
    <name type="scientific">Methylomonas fluvii</name>
    <dbReference type="NCBI Taxonomy" id="1854564"/>
    <lineage>
        <taxon>Bacteria</taxon>
        <taxon>Pseudomonadati</taxon>
        <taxon>Pseudomonadota</taxon>
        <taxon>Gammaproteobacteria</taxon>
        <taxon>Methylococcales</taxon>
        <taxon>Methylococcaceae</taxon>
        <taxon>Methylomonas</taxon>
    </lineage>
</organism>
<sequence>MPISDGILPKSTDRINRALAAGAYSEIKRYLNPNDKKVSVSLTEGKQLKIGSTVTVQIRSKIKGNLVVLDINSDGDVVQLFPNVFSGPKAVISRKVVEIPGENYGFKIRVKKPLGESRVLAIVGPPSFNTAAFIAEPGTTRGLAVEESPPSYFLAHIVSQIKSELSNKGLGIKPSTDWAMGEFGYVVTE</sequence>
<dbReference type="Proteomes" id="UP000641152">
    <property type="component" value="Unassembled WGS sequence"/>
</dbReference>
<evidence type="ECO:0000259" key="1">
    <source>
        <dbReference type="Pfam" id="PF14326"/>
    </source>
</evidence>
<proteinExistence type="predicted"/>